<evidence type="ECO:0000259" key="10">
    <source>
        <dbReference type="Pfam" id="PF00370"/>
    </source>
</evidence>
<comment type="function">
    <text evidence="8">Catalyzes the phosphorylation of D-xylulose to D-xylulose 5-phosphate.</text>
</comment>
<feature type="domain" description="Carbohydrate kinase FGGY C-terminal" evidence="11">
    <location>
        <begin position="250"/>
        <end position="435"/>
    </location>
</feature>
<dbReference type="InterPro" id="IPR000577">
    <property type="entry name" value="Carb_kinase_FGGY"/>
</dbReference>
<evidence type="ECO:0000256" key="9">
    <source>
        <dbReference type="RuleBase" id="RU364073"/>
    </source>
</evidence>
<evidence type="ECO:0000259" key="11">
    <source>
        <dbReference type="Pfam" id="PF02782"/>
    </source>
</evidence>
<dbReference type="InterPro" id="IPR018483">
    <property type="entry name" value="Carb_kinase_FGGY_CS"/>
</dbReference>
<feature type="domain" description="Carbohydrate kinase FGGY N-terminal" evidence="10">
    <location>
        <begin position="1"/>
        <end position="240"/>
    </location>
</feature>
<feature type="binding site" evidence="8">
    <location>
        <begin position="77"/>
        <end position="78"/>
    </location>
    <ligand>
        <name>substrate</name>
    </ligand>
</feature>
<dbReference type="Proteomes" id="UP000628710">
    <property type="component" value="Unassembled WGS sequence"/>
</dbReference>
<dbReference type="CDD" id="cd07808">
    <property type="entry name" value="ASKHA_NBD_FGGY_EcXK-like"/>
    <property type="match status" value="1"/>
</dbReference>
<dbReference type="GO" id="GO:0004856">
    <property type="term" value="F:D-xylulokinase activity"/>
    <property type="evidence" value="ECO:0007669"/>
    <property type="project" value="UniProtKB-UniRule"/>
</dbReference>
<evidence type="ECO:0000313" key="12">
    <source>
        <dbReference type="EMBL" id="MBJ7537677.1"/>
    </source>
</evidence>
<comment type="catalytic activity">
    <reaction evidence="8 9">
        <text>D-xylulose + ATP = D-xylulose 5-phosphate + ADP + H(+)</text>
        <dbReference type="Rhea" id="RHEA:10964"/>
        <dbReference type="ChEBI" id="CHEBI:15378"/>
        <dbReference type="ChEBI" id="CHEBI:17140"/>
        <dbReference type="ChEBI" id="CHEBI:30616"/>
        <dbReference type="ChEBI" id="CHEBI:57737"/>
        <dbReference type="ChEBI" id="CHEBI:456216"/>
        <dbReference type="EC" id="2.7.1.17"/>
    </reaction>
</comment>
<proteinExistence type="inferred from homology"/>
<dbReference type="Gene3D" id="3.30.420.40">
    <property type="match status" value="2"/>
</dbReference>
<dbReference type="InterPro" id="IPR018485">
    <property type="entry name" value="FGGY_C"/>
</dbReference>
<dbReference type="GO" id="GO:0042732">
    <property type="term" value="P:D-xylose metabolic process"/>
    <property type="evidence" value="ECO:0007669"/>
    <property type="project" value="UniProtKB-KW"/>
</dbReference>
<dbReference type="PANTHER" id="PTHR43095">
    <property type="entry name" value="SUGAR KINASE"/>
    <property type="match status" value="1"/>
</dbReference>
<gene>
    <name evidence="8 9 12" type="primary">xylB</name>
    <name evidence="12" type="ORF">I8J31_08345</name>
</gene>
<dbReference type="PROSITE" id="PS00933">
    <property type="entry name" value="FGGY_KINASES_1"/>
    <property type="match status" value="1"/>
</dbReference>
<evidence type="ECO:0000256" key="7">
    <source>
        <dbReference type="ARBA" id="ARBA00023277"/>
    </source>
</evidence>
<evidence type="ECO:0000256" key="3">
    <source>
        <dbReference type="ARBA" id="ARBA00022679"/>
    </source>
</evidence>
<keyword evidence="4 8" id="KW-0547">Nucleotide-binding</keyword>
<sequence>MYLGIDLGTSGVKVILMTEDGQVKASSSSPLSVSRPHNLWSEQDPEAWWQATDSAMLALSKEFDLKAVKSIGLSGQMHGATLLDRHNKALRPAILWNDGRSHEACLDLQRQCPEVQAITGNLVMPGFTAPKLLWVKQHEPEIYSQIAKVLLPKDYLRLRMTGEFATDVSDASGTLWLDMEQRKWSEHMLAATGLNLEQMPMVFEGSDITGELDKSLAKRWSLPVVPVVAGGGDNAAGAVGMGVISEGQTMLSLGTSGVIFAVSDGFTANPAAALHSFGHAVPNTWHTMSVILSAASCLDWVARLTRFDSVAVALQAVENHQGPFNPVTFLPYLSGERTPHNDPNAKGVFWGLTHETTPVDLINGVLEGVSFALLDGLDAVRSAQEISDSIDVIGGGAKSRYWLQLLADIFTVPMHYREGGEIGPSLGAARLAAMGVHGRAAMADICFTPKLIKCYEPRPQGAEQYTEKRARYQSLYQGVKGLL</sequence>
<dbReference type="GO" id="GO:0005998">
    <property type="term" value="P:xylulose catabolic process"/>
    <property type="evidence" value="ECO:0007669"/>
    <property type="project" value="UniProtKB-UniRule"/>
</dbReference>
<feature type="active site" description="Proton acceptor" evidence="8">
    <location>
        <position position="233"/>
    </location>
</feature>
<evidence type="ECO:0000256" key="1">
    <source>
        <dbReference type="ARBA" id="ARBA00009156"/>
    </source>
</evidence>
<dbReference type="InterPro" id="IPR043129">
    <property type="entry name" value="ATPase_NBD"/>
</dbReference>
<dbReference type="EC" id="2.7.1.17" evidence="8 9"/>
<dbReference type="InterPro" id="IPR018484">
    <property type="entry name" value="FGGY_N"/>
</dbReference>
<evidence type="ECO:0000256" key="5">
    <source>
        <dbReference type="ARBA" id="ARBA00022777"/>
    </source>
</evidence>
<dbReference type="GO" id="GO:0005524">
    <property type="term" value="F:ATP binding"/>
    <property type="evidence" value="ECO:0007669"/>
    <property type="project" value="UniProtKB-UniRule"/>
</dbReference>
<dbReference type="EMBL" id="JAEMNX010000008">
    <property type="protein sequence ID" value="MBJ7537677.1"/>
    <property type="molecule type" value="Genomic_DNA"/>
</dbReference>
<dbReference type="NCBIfam" id="TIGR01312">
    <property type="entry name" value="XylB"/>
    <property type="match status" value="1"/>
</dbReference>
<keyword evidence="3 8" id="KW-0808">Transferase</keyword>
<dbReference type="PIRSF" id="PIRSF000538">
    <property type="entry name" value="GlpK"/>
    <property type="match status" value="1"/>
</dbReference>
<keyword evidence="6 8" id="KW-0067">ATP-binding</keyword>
<dbReference type="SUPFAM" id="SSF53067">
    <property type="entry name" value="Actin-like ATPase domain"/>
    <property type="match status" value="2"/>
</dbReference>
<accession>A0A934JSS4</accession>
<reference evidence="12" key="1">
    <citation type="submission" date="2020-12" db="EMBL/GenBank/DDBJ databases">
        <title>Marinomonas arctica sp. nov., a psychrotolerant bacterium isolated from the Arctic.</title>
        <authorList>
            <person name="Zhang Y."/>
        </authorList>
    </citation>
    <scope>NUCLEOTIDE SEQUENCE</scope>
    <source>
        <strain evidence="12">C1424</strain>
    </source>
</reference>
<dbReference type="HAMAP" id="MF_02220">
    <property type="entry name" value="XylB"/>
    <property type="match status" value="1"/>
</dbReference>
<evidence type="ECO:0000313" key="13">
    <source>
        <dbReference type="Proteomes" id="UP000628710"/>
    </source>
</evidence>
<dbReference type="InterPro" id="IPR050406">
    <property type="entry name" value="FGGY_Carb_Kinase"/>
</dbReference>
<dbReference type="InterPro" id="IPR006000">
    <property type="entry name" value="Xylulokinase"/>
</dbReference>
<keyword evidence="5 8" id="KW-0418">Kinase</keyword>
<dbReference type="PANTHER" id="PTHR43095:SF6">
    <property type="entry name" value="XYLULOSE KINASE"/>
    <property type="match status" value="1"/>
</dbReference>
<keyword evidence="13" id="KW-1185">Reference proteome</keyword>
<protein>
    <recommendedName>
        <fullName evidence="8 9">Xylulose kinase</fullName>
        <shortName evidence="8 9">Xylulokinase</shortName>
        <ecNumber evidence="8 9">2.7.1.17</ecNumber>
    </recommendedName>
</protein>
<keyword evidence="2 8" id="KW-0859">Xylose metabolism</keyword>
<evidence type="ECO:0000256" key="2">
    <source>
        <dbReference type="ARBA" id="ARBA00022629"/>
    </source>
</evidence>
<keyword evidence="7 8" id="KW-0119">Carbohydrate metabolism</keyword>
<comment type="caution">
    <text evidence="12">The sequence shown here is derived from an EMBL/GenBank/DDBJ whole genome shotgun (WGS) entry which is preliminary data.</text>
</comment>
<dbReference type="Pfam" id="PF02782">
    <property type="entry name" value="FGGY_C"/>
    <property type="match status" value="1"/>
</dbReference>
<comment type="similarity">
    <text evidence="1 8 9">Belongs to the FGGY kinase family.</text>
</comment>
<organism evidence="12 13">
    <name type="scientific">Marinomonas transparens</name>
    <dbReference type="NCBI Taxonomy" id="2795388"/>
    <lineage>
        <taxon>Bacteria</taxon>
        <taxon>Pseudomonadati</taxon>
        <taxon>Pseudomonadota</taxon>
        <taxon>Gammaproteobacteria</taxon>
        <taxon>Oceanospirillales</taxon>
        <taxon>Oceanospirillaceae</taxon>
        <taxon>Marinomonas</taxon>
    </lineage>
</organism>
<dbReference type="RefSeq" id="WP_199467826.1">
    <property type="nucleotide sequence ID" value="NZ_JAEMNX010000008.1"/>
</dbReference>
<dbReference type="Pfam" id="PF00370">
    <property type="entry name" value="FGGY_N"/>
    <property type="match status" value="1"/>
</dbReference>
<feature type="site" description="Important for activity" evidence="8">
    <location>
        <position position="6"/>
    </location>
</feature>
<evidence type="ECO:0000256" key="8">
    <source>
        <dbReference type="HAMAP-Rule" id="MF_02220"/>
    </source>
</evidence>
<name>A0A934JSS4_9GAMM</name>
<evidence type="ECO:0000256" key="4">
    <source>
        <dbReference type="ARBA" id="ARBA00022741"/>
    </source>
</evidence>
<evidence type="ECO:0000256" key="6">
    <source>
        <dbReference type="ARBA" id="ARBA00022840"/>
    </source>
</evidence>
<dbReference type="AlphaFoldDB" id="A0A934JSS4"/>